<proteinExistence type="predicted"/>
<evidence type="ECO:0000313" key="3">
    <source>
        <dbReference type="Proteomes" id="UP001499990"/>
    </source>
</evidence>
<reference evidence="3" key="1">
    <citation type="journal article" date="2019" name="Int. J. Syst. Evol. Microbiol.">
        <title>The Global Catalogue of Microorganisms (GCM) 10K type strain sequencing project: providing services to taxonomists for standard genome sequencing and annotation.</title>
        <authorList>
            <consortium name="The Broad Institute Genomics Platform"/>
            <consortium name="The Broad Institute Genome Sequencing Center for Infectious Disease"/>
            <person name="Wu L."/>
            <person name="Ma J."/>
        </authorList>
    </citation>
    <scope>NUCLEOTIDE SEQUENCE [LARGE SCALE GENOMIC DNA]</scope>
    <source>
        <strain evidence="3">JCM 9651</strain>
    </source>
</reference>
<accession>A0ABP6SJ68</accession>
<evidence type="ECO:0000256" key="1">
    <source>
        <dbReference type="SAM" id="MobiDB-lite"/>
    </source>
</evidence>
<organism evidence="2 3">
    <name type="scientific">Streptomyces sannanensis</name>
    <dbReference type="NCBI Taxonomy" id="285536"/>
    <lineage>
        <taxon>Bacteria</taxon>
        <taxon>Bacillati</taxon>
        <taxon>Actinomycetota</taxon>
        <taxon>Actinomycetes</taxon>
        <taxon>Kitasatosporales</taxon>
        <taxon>Streptomycetaceae</taxon>
        <taxon>Streptomyces</taxon>
    </lineage>
</organism>
<feature type="region of interest" description="Disordered" evidence="1">
    <location>
        <begin position="1"/>
        <end position="36"/>
    </location>
</feature>
<comment type="caution">
    <text evidence="2">The sequence shown here is derived from an EMBL/GenBank/DDBJ whole genome shotgun (WGS) entry which is preliminary data.</text>
</comment>
<dbReference type="Proteomes" id="UP001499990">
    <property type="component" value="Unassembled WGS sequence"/>
</dbReference>
<gene>
    <name evidence="2" type="ORF">GCM10020367_52220</name>
</gene>
<name>A0ABP6SJ68_9ACTN</name>
<evidence type="ECO:0000313" key="2">
    <source>
        <dbReference type="EMBL" id="GAA3377254.1"/>
    </source>
</evidence>
<protein>
    <submittedName>
        <fullName evidence="2">Uncharacterized protein</fullName>
    </submittedName>
</protein>
<dbReference type="EMBL" id="BAAAYL010000001">
    <property type="protein sequence ID" value="GAA3377254.1"/>
    <property type="molecule type" value="Genomic_DNA"/>
</dbReference>
<keyword evidence="3" id="KW-1185">Reference proteome</keyword>
<sequence length="81" mass="8634">MGDHMGDLQVPGIGQSTAECPSDTRIPRGSPSVMARQWHGPAELVERLGDEAGDPNRTPGHALYRADDLIVNSVPVRSAES</sequence>